<evidence type="ECO:0000256" key="2">
    <source>
        <dbReference type="ARBA" id="ARBA00023161"/>
    </source>
</evidence>
<organism evidence="5 6">
    <name type="scientific">Actinidia rufa</name>
    <dbReference type="NCBI Taxonomy" id="165716"/>
    <lineage>
        <taxon>Eukaryota</taxon>
        <taxon>Viridiplantae</taxon>
        <taxon>Streptophyta</taxon>
        <taxon>Embryophyta</taxon>
        <taxon>Tracheophyta</taxon>
        <taxon>Spermatophyta</taxon>
        <taxon>Magnoliopsida</taxon>
        <taxon>eudicotyledons</taxon>
        <taxon>Gunneridae</taxon>
        <taxon>Pentapetalae</taxon>
        <taxon>asterids</taxon>
        <taxon>Ericales</taxon>
        <taxon>Actinidiaceae</taxon>
        <taxon>Actinidia</taxon>
    </lineage>
</organism>
<name>A0A7J0DK48_9ERIC</name>
<gene>
    <name evidence="5" type="ORF">Acr_00g0044320</name>
</gene>
<evidence type="ECO:0000256" key="1">
    <source>
        <dbReference type="ARBA" id="ARBA00006443"/>
    </source>
</evidence>
<evidence type="ECO:0000256" key="4">
    <source>
        <dbReference type="SAM" id="MobiDB-lite"/>
    </source>
</evidence>
<accession>A0A7J0DK48</accession>
<dbReference type="Proteomes" id="UP000585474">
    <property type="component" value="Unassembled WGS sequence"/>
</dbReference>
<comment type="similarity">
    <text evidence="1">Belongs to the SMG8 family.</text>
</comment>
<dbReference type="PANTHER" id="PTHR13091">
    <property type="entry name" value="AMPLIFIED IN BREAST CANCER 2-RELATED"/>
    <property type="match status" value="1"/>
</dbReference>
<evidence type="ECO:0000256" key="3">
    <source>
        <dbReference type="ARBA" id="ARBA00029509"/>
    </source>
</evidence>
<comment type="caution">
    <text evidence="5">The sequence shown here is derived from an EMBL/GenBank/DDBJ whole genome shotgun (WGS) entry which is preliminary data.</text>
</comment>
<proteinExistence type="inferred from homology"/>
<dbReference type="EMBL" id="BJWL01000242">
    <property type="protein sequence ID" value="GFS36138.1"/>
    <property type="molecule type" value="Genomic_DNA"/>
</dbReference>
<dbReference type="GO" id="GO:0000184">
    <property type="term" value="P:nuclear-transcribed mRNA catabolic process, nonsense-mediated decay"/>
    <property type="evidence" value="ECO:0007669"/>
    <property type="project" value="UniProtKB-KW"/>
</dbReference>
<sequence length="607" mass="66189">MLVQEVGRSLIQQFYFLLMHSKAVVLLDRYSNQKGESLDFATGLGVDVLNGKATSDSLLLESHSQIATQEDILSVKEFIYRQTDILRGKGGLVTNSNSGSTAGAGMPGMVDVTAAAAAASAAAGKTFTTTELPSIDICTVAPAVEGLVSRVTNPLEIAVSCLESGKGLNTLWCQRALPAAKEVYLNELRSCYPTSKHELLLEKALRAFWSMVKGPAVQLFMKNLEDECTSIWSSGRQLCDAISLTGKPCMHQRHSVETDGLLSKDGVKPHSSGFVFLQTCACGRSRRLRSDPFDFETANITFDCFTDCDKLLPSLKLPQSGFSATQKFLLKWKIFLEKPKDQHGSLASVEQQGSVIRLSSTEPMKESIAGGDIKKSDTSRMNKEELQSERHQFYCCPASDRGAEQAYHTAKYQGSQQSEDISVVQDTVTGNGPGVNGFTDGIPILQIGSNVVPGGSFKSGSNLGKSGSHAKAHRNSNRMNNSAIHKVKNLDKTKDISVDGSVYLDGTVQYSRTGKEDAQSYIGMLTLYESVKDLEESLHTVSLDDGAFSLLNRNLPIYMNCLHCRISKNKKDPPTTKFAGTISQLQRIFLVRTLKIQFSCLVQDSLN</sequence>
<protein>
    <recommendedName>
        <fullName evidence="3">Nonsense-mediated mRNA decay factor SMG8</fullName>
    </recommendedName>
</protein>
<evidence type="ECO:0000313" key="5">
    <source>
        <dbReference type="EMBL" id="GFS36138.1"/>
    </source>
</evidence>
<reference evidence="6" key="1">
    <citation type="submission" date="2019-07" db="EMBL/GenBank/DDBJ databases">
        <title>De Novo Assembly of kiwifruit Actinidia rufa.</title>
        <authorList>
            <person name="Sugita-Konishi S."/>
            <person name="Sato K."/>
            <person name="Mori E."/>
            <person name="Abe Y."/>
            <person name="Kisaki G."/>
            <person name="Hamano K."/>
            <person name="Suezawa K."/>
            <person name="Otani M."/>
            <person name="Fukuda T."/>
            <person name="Manabe T."/>
            <person name="Gomi K."/>
            <person name="Tabuchi M."/>
            <person name="Akimitsu K."/>
            <person name="Kataoka I."/>
        </authorList>
    </citation>
    <scope>NUCLEOTIDE SEQUENCE [LARGE SCALE GENOMIC DNA]</scope>
    <source>
        <strain evidence="6">cv. Fuchu</strain>
    </source>
</reference>
<dbReference type="AlphaFoldDB" id="A0A7J0DK48"/>
<dbReference type="InterPro" id="IPR019354">
    <property type="entry name" value="SMG8-like"/>
</dbReference>
<dbReference type="Pfam" id="PF10220">
    <property type="entry name" value="Smg8_Smg9"/>
    <property type="match status" value="1"/>
</dbReference>
<feature type="region of interest" description="Disordered" evidence="4">
    <location>
        <begin position="459"/>
        <end position="481"/>
    </location>
</feature>
<evidence type="ECO:0000313" key="6">
    <source>
        <dbReference type="Proteomes" id="UP000585474"/>
    </source>
</evidence>
<keyword evidence="6" id="KW-1185">Reference proteome</keyword>
<dbReference type="PANTHER" id="PTHR13091:SF0">
    <property type="entry name" value="NONSENSE-MEDIATED MRNA DECAY FACTOR SMG8"/>
    <property type="match status" value="1"/>
</dbReference>
<dbReference type="OrthoDB" id="63589at2759"/>
<keyword evidence="2" id="KW-0866">Nonsense-mediated mRNA decay</keyword>